<reference evidence="4" key="3">
    <citation type="journal article" date="2019" name="Int. J. Syst. Evol. Microbiol.">
        <title>The Global Catalogue of Microorganisms (GCM) 10K type strain sequencing project: providing services to taxonomists for standard genome sequencing and annotation.</title>
        <authorList>
            <consortium name="The Broad Institute Genomics Platform"/>
            <consortium name="The Broad Institute Genome Sequencing Center for Infectious Disease"/>
            <person name="Wu L."/>
            <person name="Ma J."/>
        </authorList>
    </citation>
    <scope>NUCLEOTIDE SEQUENCE [LARGE SCALE GENOMIC DNA]</scope>
    <source>
        <strain evidence="4">CGMCC 1.11013</strain>
    </source>
</reference>
<evidence type="ECO:0000313" key="4">
    <source>
        <dbReference type="Proteomes" id="UP000597138"/>
    </source>
</evidence>
<dbReference type="Proteomes" id="UP000027439">
    <property type="component" value="Unassembled WGS sequence"/>
</dbReference>
<proteinExistence type="predicted"/>
<name>A0A069NTW1_9BURK</name>
<evidence type="ECO:0000313" key="3">
    <source>
        <dbReference type="Proteomes" id="UP000027439"/>
    </source>
</evidence>
<protein>
    <submittedName>
        <fullName evidence="2">Uncharacterized protein</fullName>
    </submittedName>
</protein>
<dbReference type="EMBL" id="JFHE01000024">
    <property type="protein sequence ID" value="KDR31059.1"/>
    <property type="molecule type" value="Genomic_DNA"/>
</dbReference>
<reference evidence="2 3" key="2">
    <citation type="submission" date="2014-03" db="EMBL/GenBank/DDBJ databases">
        <title>Draft Genome Sequences of Four Burkholderia Strains.</title>
        <authorList>
            <person name="Liu X.Y."/>
            <person name="Li C.X."/>
            <person name="Xu J.H."/>
        </authorList>
    </citation>
    <scope>NUCLEOTIDE SEQUENCE [LARGE SCALE GENOMIC DNA]</scope>
    <source>
        <strain evidence="2 3">R27</strain>
    </source>
</reference>
<dbReference type="EMBL" id="BMEG01000014">
    <property type="protein sequence ID" value="GGD94556.1"/>
    <property type="molecule type" value="Genomic_DNA"/>
</dbReference>
<reference evidence="1" key="1">
    <citation type="journal article" date="2014" name="Int. J. Syst. Evol. Microbiol.">
        <title>Complete genome of a new Firmicutes species belonging to the dominant human colonic microbiota ('Ruminococcus bicirculans') reveals two chromosomes and a selective capacity to utilize plant glucans.</title>
        <authorList>
            <consortium name="NISC Comparative Sequencing Program"/>
            <person name="Wegmann U."/>
            <person name="Louis P."/>
            <person name="Goesmann A."/>
            <person name="Henrissat B."/>
            <person name="Duncan S.H."/>
            <person name="Flint H.J."/>
        </authorList>
    </citation>
    <scope>NUCLEOTIDE SEQUENCE</scope>
    <source>
        <strain evidence="1">CGMCC 1.11013</strain>
    </source>
</reference>
<evidence type="ECO:0000313" key="1">
    <source>
        <dbReference type="EMBL" id="GGD94556.1"/>
    </source>
</evidence>
<dbReference type="Proteomes" id="UP000597138">
    <property type="component" value="Unassembled WGS sequence"/>
</dbReference>
<keyword evidence="4" id="KW-1185">Reference proteome</keyword>
<comment type="caution">
    <text evidence="2">The sequence shown here is derived from an EMBL/GenBank/DDBJ whole genome shotgun (WGS) entry which is preliminary data.</text>
</comment>
<dbReference type="RefSeq" id="WP_035967763.1">
    <property type="nucleotide sequence ID" value="NZ_BMEG01000014.1"/>
</dbReference>
<dbReference type="AlphaFoldDB" id="A0A069NTW1"/>
<accession>A0A069NTW1</accession>
<organism evidence="2 3">
    <name type="scientific">Caballeronia grimmiae</name>
    <dbReference type="NCBI Taxonomy" id="1071679"/>
    <lineage>
        <taxon>Bacteria</taxon>
        <taxon>Pseudomonadati</taxon>
        <taxon>Pseudomonadota</taxon>
        <taxon>Betaproteobacteria</taxon>
        <taxon>Burkholderiales</taxon>
        <taxon>Burkholderiaceae</taxon>
        <taxon>Caballeronia</taxon>
    </lineage>
</organism>
<sequence>MNDDSNEDQYRSTFHGDSEARDKFAAAAMQSLLSQMKPPVEIDADMLAEEAFEIANAMMKRRKRR</sequence>
<gene>
    <name evidence="2" type="ORF">BG57_13730</name>
    <name evidence="1" type="ORF">GCM10010985_56530</name>
</gene>
<evidence type="ECO:0000313" key="2">
    <source>
        <dbReference type="EMBL" id="KDR31059.1"/>
    </source>
</evidence>
<reference evidence="1" key="4">
    <citation type="submission" date="2024-05" db="EMBL/GenBank/DDBJ databases">
        <authorList>
            <person name="Sun Q."/>
            <person name="Zhou Y."/>
        </authorList>
    </citation>
    <scope>NUCLEOTIDE SEQUENCE</scope>
    <source>
        <strain evidence="1">CGMCC 1.11013</strain>
    </source>
</reference>